<keyword evidence="2 8" id="KW-0489">Methyltransferase</keyword>
<protein>
    <submittedName>
        <fullName evidence="8">DNA modification methylase/DNA-directed RNA polymerase subunit RPC12/RpoP</fullName>
    </submittedName>
</protein>
<accession>A0ABS4NVJ6</accession>
<feature type="coiled-coil region" evidence="5">
    <location>
        <begin position="887"/>
        <end position="914"/>
    </location>
</feature>
<evidence type="ECO:0000256" key="5">
    <source>
        <dbReference type="SAM" id="Coils"/>
    </source>
</evidence>
<feature type="region of interest" description="Disordered" evidence="6">
    <location>
        <begin position="1"/>
        <end position="22"/>
    </location>
</feature>
<dbReference type="RefSeq" id="WP_209876429.1">
    <property type="nucleotide sequence ID" value="NZ_JAGGLV010000015.1"/>
</dbReference>
<keyword evidence="9" id="KW-1185">Reference proteome</keyword>
<name>A0ABS4NVJ6_9BACL</name>
<evidence type="ECO:0000313" key="8">
    <source>
        <dbReference type="EMBL" id="MBP2114082.1"/>
    </source>
</evidence>
<dbReference type="InterPro" id="IPR002052">
    <property type="entry name" value="DNA_methylase_N6_adenine_CS"/>
</dbReference>
<proteinExistence type="inferred from homology"/>
<dbReference type="Pfam" id="PF01555">
    <property type="entry name" value="N6_N4_Mtase"/>
    <property type="match status" value="2"/>
</dbReference>
<dbReference type="EMBL" id="JAGGLV010000015">
    <property type="protein sequence ID" value="MBP2114082.1"/>
    <property type="molecule type" value="Genomic_DNA"/>
</dbReference>
<feature type="domain" description="DNA methylase N-4/N-6" evidence="7">
    <location>
        <begin position="60"/>
        <end position="165"/>
    </location>
</feature>
<evidence type="ECO:0000256" key="3">
    <source>
        <dbReference type="ARBA" id="ARBA00022679"/>
    </source>
</evidence>
<organism evidence="8 9">
    <name type="scientific">Paenibacillus silagei</name>
    <dbReference type="NCBI Taxonomy" id="1670801"/>
    <lineage>
        <taxon>Bacteria</taxon>
        <taxon>Bacillati</taxon>
        <taxon>Bacillota</taxon>
        <taxon>Bacilli</taxon>
        <taxon>Bacillales</taxon>
        <taxon>Paenibacillaceae</taxon>
        <taxon>Paenibacillus</taxon>
    </lineage>
</organism>
<keyword evidence="3" id="KW-0808">Transferase</keyword>
<evidence type="ECO:0000313" key="9">
    <source>
        <dbReference type="Proteomes" id="UP000773462"/>
    </source>
</evidence>
<dbReference type="Gene3D" id="3.40.50.150">
    <property type="entry name" value="Vaccinia Virus protein VP39"/>
    <property type="match status" value="2"/>
</dbReference>
<evidence type="ECO:0000259" key="7">
    <source>
        <dbReference type="Pfam" id="PF01555"/>
    </source>
</evidence>
<gene>
    <name evidence="8" type="ORF">J2Z70_004243</name>
</gene>
<evidence type="ECO:0000256" key="6">
    <source>
        <dbReference type="SAM" id="MobiDB-lite"/>
    </source>
</evidence>
<feature type="compositionally biased region" description="Polar residues" evidence="6">
    <location>
        <begin position="9"/>
        <end position="21"/>
    </location>
</feature>
<dbReference type="InterPro" id="IPR029063">
    <property type="entry name" value="SAM-dependent_MTases_sf"/>
</dbReference>
<evidence type="ECO:0000256" key="1">
    <source>
        <dbReference type="ARBA" id="ARBA00006594"/>
    </source>
</evidence>
<evidence type="ECO:0000256" key="4">
    <source>
        <dbReference type="ARBA" id="ARBA00022747"/>
    </source>
</evidence>
<dbReference type="SUPFAM" id="SSF53335">
    <property type="entry name" value="S-adenosyl-L-methionine-dependent methyltransferases"/>
    <property type="match status" value="2"/>
</dbReference>
<keyword evidence="4" id="KW-0680">Restriction system</keyword>
<dbReference type="PROSITE" id="PS00092">
    <property type="entry name" value="N6_MTASE"/>
    <property type="match status" value="1"/>
</dbReference>
<reference evidence="8 9" key="1">
    <citation type="submission" date="2021-03" db="EMBL/GenBank/DDBJ databases">
        <title>Genomic Encyclopedia of Type Strains, Phase IV (KMG-IV): sequencing the most valuable type-strain genomes for metagenomic binning, comparative biology and taxonomic classification.</title>
        <authorList>
            <person name="Goeker M."/>
        </authorList>
    </citation>
    <scope>NUCLEOTIDE SEQUENCE [LARGE SCALE GENOMIC DNA]</scope>
    <source>
        <strain evidence="8 9">DSM 101953</strain>
    </source>
</reference>
<dbReference type="Proteomes" id="UP000773462">
    <property type="component" value="Unassembled WGS sequence"/>
</dbReference>
<keyword evidence="5" id="KW-0175">Coiled coil</keyword>
<sequence>MTDKVEQLEFQSEDQSPQTGPVTCLGMTFENDEARRAYFTEELRKKLPGLRKIEGFPIGEDEDILALSEPPYYTACPNPWINDFIEEWEKEKVTKYGRDLNEEYHREPFATDISEGKNNTIYNAHSYHTKVPYKAIMRYILHYTKPGDIIFDGFSGSGMTGLASEMCSSIKEIQELGLIVDEYGNISDSSDGSIKIKSEIGYRRAILTDLSPAASFIAHNYNKKADKKKSEQVLRKILSEVNDECGWAYLTFDKIPDEKIISTEIQKISNIDEMKLFCKKYEKHLYPVNYYLWSELYTCSSCQSEVNYWDAIVNSDEQSVKKDMLCPKCDAIMEKKYTEKVFETSFDQISKEVVNRPKITPKKVSYTVGTKRFDKNIDIFDFKIIEIIQKIENLNNILDLALIKGDKTISPIKLGYDKVHSFYNIRTLYMINSYLGKIKSHDAINDAQFLLGSALPKLTKMNRYMPQYASKEMGFRALVGPMANTLYFPSLFVENNFIPQVQFQLNKIINAWNELHGNVISTQSSDSLNIKSNSIDYIFIDPPFGANIMYSELSFAREAWLKVMTNTSNEAIENKSQNKTLQDYTRLITDCLKEAYRILKPSKWITVEFSNTRASVWNAIQYAIQESGFVIASVDALNKQRGGFHAMITTTAVNQDLVISAYKPSEENINRIREQTNTPGSTWAFINQHLEQLPQFFGSKGEASIISERTPRILFDRMVAYHVQNGLPVSLSSAEFQVGITQRFPMRDGMAFLESQVAEYDKKRTLVKEFTQLSLFVSDENSAIEWLRQQLMKKPQTRQDLHPIFMKEIQHISKHEMLPELDVLLEQNFLKYEGDGEVPSQLHTYLSTDYKDLRNLSKNDSKLIEKAQDRWYVPDPSKQVDLEKLRNKSLLREFNQYIEELTNSKKKLKQFRTEAIRVGFYKAWSEKNYQTIVEIGNRLPETILQEDEKLLRYFDNAQTKLGL</sequence>
<comment type="caution">
    <text evidence="8">The sequence shown here is derived from an EMBL/GenBank/DDBJ whole genome shotgun (WGS) entry which is preliminary data.</text>
</comment>
<dbReference type="GO" id="GO:0008168">
    <property type="term" value="F:methyltransferase activity"/>
    <property type="evidence" value="ECO:0007669"/>
    <property type="project" value="UniProtKB-KW"/>
</dbReference>
<dbReference type="InterPro" id="IPR002941">
    <property type="entry name" value="DNA_methylase_N4/N6"/>
</dbReference>
<evidence type="ECO:0000256" key="2">
    <source>
        <dbReference type="ARBA" id="ARBA00022603"/>
    </source>
</evidence>
<comment type="similarity">
    <text evidence="1">Belongs to the N(4)/N(6)-methyltransferase family.</text>
</comment>
<dbReference type="GO" id="GO:0032259">
    <property type="term" value="P:methylation"/>
    <property type="evidence" value="ECO:0007669"/>
    <property type="project" value="UniProtKB-KW"/>
</dbReference>
<feature type="domain" description="DNA methylase N-4/N-6" evidence="7">
    <location>
        <begin position="535"/>
        <end position="676"/>
    </location>
</feature>